<dbReference type="RefSeq" id="WP_006273103.1">
    <property type="nucleotide sequence ID" value="NZ_GL883078.1"/>
</dbReference>
<sequence length="298" mass="33348">MQRRTFLISVLAMPAAPAFAQTPGPSPEQILRDLYALYKPVGMAPYPDVRPQRLMTTELAVLYTVGSTEPDNNLPPLDWDIFVNGQDFGVTRLKLKRDVGTVTAKFDNLGEATTIYFDFIATPDGWRIDNVRYPDDENGPGFDLRRFVHLLIATPASDPEPASTIVRYYRPMMEQSPGSGDEPFMPFTAELEAQYDKAVQDSPDGEMPLIDWDIFVSGQDARIEYVYVVASDKDTPGEQTVTAFFANMGTATAVIYDFVKQADGWRIRDVRYPENETFPQGFSLTAYIENDGVVGLEP</sequence>
<organism evidence="2 3">
    <name type="scientific">Asticcacaulis biprosthecium C19</name>
    <dbReference type="NCBI Taxonomy" id="715226"/>
    <lineage>
        <taxon>Bacteria</taxon>
        <taxon>Pseudomonadati</taxon>
        <taxon>Pseudomonadota</taxon>
        <taxon>Alphaproteobacteria</taxon>
        <taxon>Caulobacterales</taxon>
        <taxon>Caulobacteraceae</taxon>
        <taxon>Asticcacaulis</taxon>
    </lineage>
</organism>
<dbReference type="OrthoDB" id="7174015at2"/>
<keyword evidence="3" id="KW-1185">Reference proteome</keyword>
<keyword evidence="1" id="KW-0732">Signal</keyword>
<evidence type="ECO:0000313" key="3">
    <source>
        <dbReference type="Proteomes" id="UP000006512"/>
    </source>
</evidence>
<accession>F4QNL3</accession>
<gene>
    <name evidence="2" type="ORF">ABI_23330</name>
</gene>
<reference evidence="3" key="1">
    <citation type="submission" date="2011-03" db="EMBL/GenBank/DDBJ databases">
        <title>Draft genome sequence of Brevundimonas diminuta.</title>
        <authorList>
            <person name="Brown P.J.B."/>
            <person name="Buechlein A."/>
            <person name="Hemmerich C."/>
            <person name="Brun Y.V."/>
        </authorList>
    </citation>
    <scope>NUCLEOTIDE SEQUENCE [LARGE SCALE GENOMIC DNA]</scope>
    <source>
        <strain evidence="3">C19</strain>
    </source>
</reference>
<dbReference type="HOGENOM" id="CLU_932702_0_0_5"/>
<dbReference type="AlphaFoldDB" id="F4QNL3"/>
<dbReference type="EMBL" id="GL883078">
    <property type="protein sequence ID" value="EGF90921.1"/>
    <property type="molecule type" value="Genomic_DNA"/>
</dbReference>
<dbReference type="Proteomes" id="UP000006512">
    <property type="component" value="Unassembled WGS sequence"/>
</dbReference>
<name>F4QNL3_9CAUL</name>
<feature type="chain" id="PRO_5003316708" evidence="1">
    <location>
        <begin position="21"/>
        <end position="298"/>
    </location>
</feature>
<feature type="signal peptide" evidence="1">
    <location>
        <begin position="1"/>
        <end position="20"/>
    </location>
</feature>
<proteinExistence type="predicted"/>
<evidence type="ECO:0000256" key="1">
    <source>
        <dbReference type="SAM" id="SignalP"/>
    </source>
</evidence>
<protein>
    <submittedName>
        <fullName evidence="2">Twin-arginine translocation pathway signal</fullName>
    </submittedName>
</protein>
<evidence type="ECO:0000313" key="2">
    <source>
        <dbReference type="EMBL" id="EGF90921.1"/>
    </source>
</evidence>